<dbReference type="InterPro" id="IPR039424">
    <property type="entry name" value="SBP_5"/>
</dbReference>
<dbReference type="PANTHER" id="PTHR30290">
    <property type="entry name" value="PERIPLASMIC BINDING COMPONENT OF ABC TRANSPORTER"/>
    <property type="match status" value="1"/>
</dbReference>
<evidence type="ECO:0000259" key="4">
    <source>
        <dbReference type="Pfam" id="PF00496"/>
    </source>
</evidence>
<dbReference type="Pfam" id="PF00496">
    <property type="entry name" value="SBP_bac_5"/>
    <property type="match status" value="1"/>
</dbReference>
<dbReference type="GO" id="GO:0030288">
    <property type="term" value="C:outer membrane-bounded periplasmic space"/>
    <property type="evidence" value="ECO:0007669"/>
    <property type="project" value="UniProtKB-ARBA"/>
</dbReference>
<sequence length="529" mass="57857">MPTRRSFLAGAAASLTLSAPNIGRGADRSVIKFVPQGDLAVVDPIWTTATVTRNHAFLVYDTLFGQDESYKAQPQMAEGALAEADGKTWTIKLREGLTFHDGSAVLARDCVASLNRWGKRDSFGQTLMALTDELAATDDRTLRFRLKRPFPLLPDALAKMTAFVPAIMPERLAVTDAFTQITEVVGSGPFRFVASERQSGHLAVYEKFADYRPRGDGRPGRTAGPKIVHVDRVEWHTLADPATAGAALQSGEIDWVEQPLPDLLPLLSENPRLEVAIKETTGAIAIMRMNHLHPPFDNPAIRRAMLLAIDQKEFMEAVGGSDTKLWRTGVGVFPPDTPFANDAGMEVLNGPRDIGKVKQALAAAGYNGEKVVLLGVSDLANLKAECEVAGEMLKRIGMNVDYQVMDWGTVVTRRAKKEPPSQGGWNCFFTGWNGIDILDPVGHVSLRGNGAAAWPGWPTAPKIEALRDAWIDAPDTETKKRLAAEIQLQVFEDVPYAPLGQYFQPTAFSRKLEGVLASFPTFWNVRRAS</sequence>
<dbReference type="InterPro" id="IPR030678">
    <property type="entry name" value="Peptide/Ni-bd"/>
</dbReference>
<proteinExistence type="inferred from homology"/>
<dbReference type="Gene3D" id="3.40.190.10">
    <property type="entry name" value="Periplasmic binding protein-like II"/>
    <property type="match status" value="1"/>
</dbReference>
<evidence type="ECO:0000256" key="3">
    <source>
        <dbReference type="ARBA" id="ARBA00022729"/>
    </source>
</evidence>
<dbReference type="GO" id="GO:0015833">
    <property type="term" value="P:peptide transport"/>
    <property type="evidence" value="ECO:0007669"/>
    <property type="project" value="TreeGrafter"/>
</dbReference>
<keyword evidence="3" id="KW-0732">Signal</keyword>
<name>A0A927I1S8_9HYPH</name>
<comment type="caution">
    <text evidence="5">The sequence shown here is derived from an EMBL/GenBank/DDBJ whole genome shotgun (WGS) entry which is preliminary data.</text>
</comment>
<evidence type="ECO:0000313" key="5">
    <source>
        <dbReference type="EMBL" id="MBD3846748.1"/>
    </source>
</evidence>
<comment type="similarity">
    <text evidence="2">Belongs to the bacterial solute-binding protein 5 family.</text>
</comment>
<dbReference type="Proteomes" id="UP000619295">
    <property type="component" value="Unassembled WGS sequence"/>
</dbReference>
<dbReference type="Gene3D" id="3.90.76.10">
    <property type="entry name" value="Dipeptide-binding Protein, Domain 1"/>
    <property type="match status" value="1"/>
</dbReference>
<accession>A0A927I1S8</accession>
<dbReference type="GO" id="GO:1904680">
    <property type="term" value="F:peptide transmembrane transporter activity"/>
    <property type="evidence" value="ECO:0007669"/>
    <property type="project" value="TreeGrafter"/>
</dbReference>
<comment type="subcellular location">
    <subcellularLocation>
        <location evidence="1">Periplasm</location>
    </subcellularLocation>
</comment>
<evidence type="ECO:0000313" key="6">
    <source>
        <dbReference type="Proteomes" id="UP000619295"/>
    </source>
</evidence>
<dbReference type="RefSeq" id="WP_191124488.1">
    <property type="nucleotide sequence ID" value="NZ_JACXWY010000007.1"/>
</dbReference>
<dbReference type="PANTHER" id="PTHR30290:SF38">
    <property type="entry name" value="D,D-DIPEPTIDE-BINDING PERIPLASMIC PROTEIN DDPA-RELATED"/>
    <property type="match status" value="1"/>
</dbReference>
<dbReference type="PIRSF" id="PIRSF002741">
    <property type="entry name" value="MppA"/>
    <property type="match status" value="1"/>
</dbReference>
<evidence type="ECO:0000256" key="2">
    <source>
        <dbReference type="ARBA" id="ARBA00005695"/>
    </source>
</evidence>
<evidence type="ECO:0000256" key="1">
    <source>
        <dbReference type="ARBA" id="ARBA00004418"/>
    </source>
</evidence>
<protein>
    <submittedName>
        <fullName evidence="5">ABC transporter substrate-binding protein</fullName>
    </submittedName>
</protein>
<dbReference type="Gene3D" id="3.10.105.10">
    <property type="entry name" value="Dipeptide-binding Protein, Domain 3"/>
    <property type="match status" value="1"/>
</dbReference>
<dbReference type="AlphaFoldDB" id="A0A927I1S8"/>
<dbReference type="InterPro" id="IPR000914">
    <property type="entry name" value="SBP_5_dom"/>
</dbReference>
<organism evidence="5 6">
    <name type="scientific">Bosea spartocytisi</name>
    <dbReference type="NCBI Taxonomy" id="2773451"/>
    <lineage>
        <taxon>Bacteria</taxon>
        <taxon>Pseudomonadati</taxon>
        <taxon>Pseudomonadota</taxon>
        <taxon>Alphaproteobacteria</taxon>
        <taxon>Hyphomicrobiales</taxon>
        <taxon>Boseaceae</taxon>
        <taxon>Bosea</taxon>
    </lineage>
</organism>
<gene>
    <name evidence="5" type="ORF">IED13_13640</name>
</gene>
<dbReference type="EMBL" id="JACXWY010000007">
    <property type="protein sequence ID" value="MBD3846748.1"/>
    <property type="molecule type" value="Genomic_DNA"/>
</dbReference>
<dbReference type="CDD" id="cd08502">
    <property type="entry name" value="PBP2_NikA_DppA_OppA_like_16"/>
    <property type="match status" value="1"/>
</dbReference>
<feature type="domain" description="Solute-binding protein family 5" evidence="4">
    <location>
        <begin position="72"/>
        <end position="439"/>
    </location>
</feature>
<keyword evidence="6" id="KW-1185">Reference proteome</keyword>
<dbReference type="GO" id="GO:0043190">
    <property type="term" value="C:ATP-binding cassette (ABC) transporter complex"/>
    <property type="evidence" value="ECO:0007669"/>
    <property type="project" value="InterPro"/>
</dbReference>
<reference evidence="5" key="1">
    <citation type="submission" date="2020-09" db="EMBL/GenBank/DDBJ databases">
        <title>Bosea spartocytisi sp. nov. a root nodule endophyte of Spartocytisus supranubius in the high mountain ecosystem fo the Teide National Park (Canary Islands, Spain).</title>
        <authorList>
            <person name="Pulido-Suarez L."/>
            <person name="Peix A."/>
            <person name="Igual J.M."/>
            <person name="Socas-Perez N."/>
            <person name="Velazquez E."/>
            <person name="Flores-Felix J.D."/>
            <person name="Leon-Barrios M."/>
        </authorList>
    </citation>
    <scope>NUCLEOTIDE SEQUENCE</scope>
    <source>
        <strain evidence="5">SSUT16</strain>
    </source>
</reference>
<dbReference type="SUPFAM" id="SSF53850">
    <property type="entry name" value="Periplasmic binding protein-like II"/>
    <property type="match status" value="1"/>
</dbReference>